<keyword evidence="3" id="KW-1185">Reference proteome</keyword>
<dbReference type="SMART" id="SM00228">
    <property type="entry name" value="PDZ"/>
    <property type="match status" value="1"/>
</dbReference>
<organism evidence="2 3">
    <name type="scientific">Polaribacter porphyrae</name>
    <dbReference type="NCBI Taxonomy" id="1137780"/>
    <lineage>
        <taxon>Bacteria</taxon>
        <taxon>Pseudomonadati</taxon>
        <taxon>Bacteroidota</taxon>
        <taxon>Flavobacteriia</taxon>
        <taxon>Flavobacteriales</taxon>
        <taxon>Flavobacteriaceae</taxon>
    </lineage>
</organism>
<dbReference type="Pfam" id="PF17820">
    <property type="entry name" value="PDZ_6"/>
    <property type="match status" value="1"/>
</dbReference>
<dbReference type="AlphaFoldDB" id="A0A2S7WMK9"/>
<gene>
    <name evidence="2" type="ORF">BTO18_06500</name>
</gene>
<dbReference type="Gene3D" id="2.30.42.10">
    <property type="match status" value="1"/>
</dbReference>
<reference evidence="2 3" key="1">
    <citation type="submission" date="2016-12" db="EMBL/GenBank/DDBJ databases">
        <title>Trade-off between light-utilization and light-protection in marine flavobacteria.</title>
        <authorList>
            <person name="Kumagai Y."/>
            <person name="Yoshizawa S."/>
            <person name="Kogure K."/>
            <person name="Iwasaki W."/>
        </authorList>
    </citation>
    <scope>NUCLEOTIDE SEQUENCE [LARGE SCALE GENOMIC DNA]</scope>
    <source>
        <strain evidence="2 3">NBRC 108759</strain>
    </source>
</reference>
<dbReference type="OrthoDB" id="3521766at2"/>
<sequence length="460" mass="52938">MIICTFNSDSQNSIFLKKNIFLVIFFAIAFTPLKAQNGYHILNNKSKKERVKFKLINNLIVIPLVINEKKLSFILDSGVSKTILFNISQNDSIGLNNVKTVKLQGLGNGEAVDALLSKNNKVNIKSIENYNETIYVILKDYFDLSGKMGTTIHGIIGYNILKNFVVKINYKYKYIDFYKAKNFKYSKCKKCEVFPIQFYRKKPYIKTKVQLDTISNKLTDVTLLVDSGGSDAIWLFEHTKKEIITPNLFFRDILGEGLSGSIYGNRSRIPMLKLKSFEVKQPTVSFLDSISTRNARNFKTRNGSIGGGILKRFIVWFDYPNKRMTLKKQSSLTKRFNYNMSGLVIVYNGKQLVREEEKKSFTDGYNNKVQDNNTVSFISRFSYKFKPSFKVKSVLKNSPAEKAGILKDDIILKLNGVPSYDYTLGKIIQKFQEKSGRKIRITVERNGVKMKFQFRLEKRI</sequence>
<dbReference type="InterPro" id="IPR036034">
    <property type="entry name" value="PDZ_sf"/>
</dbReference>
<dbReference type="InterPro" id="IPR001969">
    <property type="entry name" value="Aspartic_peptidase_AS"/>
</dbReference>
<dbReference type="GO" id="GO:0006508">
    <property type="term" value="P:proteolysis"/>
    <property type="evidence" value="ECO:0007669"/>
    <property type="project" value="InterPro"/>
</dbReference>
<dbReference type="SUPFAM" id="SSF50630">
    <property type="entry name" value="Acid proteases"/>
    <property type="match status" value="1"/>
</dbReference>
<evidence type="ECO:0000313" key="3">
    <source>
        <dbReference type="Proteomes" id="UP000238882"/>
    </source>
</evidence>
<dbReference type="Gene3D" id="2.40.70.10">
    <property type="entry name" value="Acid Proteases"/>
    <property type="match status" value="1"/>
</dbReference>
<feature type="domain" description="PDZ" evidence="1">
    <location>
        <begin position="339"/>
        <end position="447"/>
    </location>
</feature>
<dbReference type="PROSITE" id="PS00141">
    <property type="entry name" value="ASP_PROTEASE"/>
    <property type="match status" value="1"/>
</dbReference>
<proteinExistence type="predicted"/>
<name>A0A2S7WMK9_9FLAO</name>
<accession>A0A2S7WMK9</accession>
<comment type="caution">
    <text evidence="2">The sequence shown here is derived from an EMBL/GenBank/DDBJ whole genome shotgun (WGS) entry which is preliminary data.</text>
</comment>
<dbReference type="GO" id="GO:0004190">
    <property type="term" value="F:aspartic-type endopeptidase activity"/>
    <property type="evidence" value="ECO:0007669"/>
    <property type="project" value="InterPro"/>
</dbReference>
<dbReference type="InterPro" id="IPR041489">
    <property type="entry name" value="PDZ_6"/>
</dbReference>
<dbReference type="InterPro" id="IPR001478">
    <property type="entry name" value="PDZ"/>
</dbReference>
<dbReference type="EMBL" id="MSCN01000001">
    <property type="protein sequence ID" value="PQJ78855.1"/>
    <property type="molecule type" value="Genomic_DNA"/>
</dbReference>
<evidence type="ECO:0000259" key="1">
    <source>
        <dbReference type="SMART" id="SM00228"/>
    </source>
</evidence>
<dbReference type="InterPro" id="IPR021109">
    <property type="entry name" value="Peptidase_aspartic_dom_sf"/>
</dbReference>
<dbReference type="Pfam" id="PF13650">
    <property type="entry name" value="Asp_protease_2"/>
    <property type="match status" value="1"/>
</dbReference>
<dbReference type="SUPFAM" id="SSF50156">
    <property type="entry name" value="PDZ domain-like"/>
    <property type="match status" value="1"/>
</dbReference>
<evidence type="ECO:0000313" key="2">
    <source>
        <dbReference type="EMBL" id="PQJ78855.1"/>
    </source>
</evidence>
<protein>
    <recommendedName>
        <fullName evidence="1">PDZ domain-containing protein</fullName>
    </recommendedName>
</protein>
<dbReference type="Proteomes" id="UP000238882">
    <property type="component" value="Unassembled WGS sequence"/>
</dbReference>